<dbReference type="InterPro" id="IPR036397">
    <property type="entry name" value="RNaseH_sf"/>
</dbReference>
<dbReference type="GO" id="GO:0003723">
    <property type="term" value="F:RNA binding"/>
    <property type="evidence" value="ECO:0007669"/>
    <property type="project" value="UniProtKB-KW"/>
</dbReference>
<organism evidence="3 4">
    <name type="scientific">Austropuccinia psidii MF-1</name>
    <dbReference type="NCBI Taxonomy" id="1389203"/>
    <lineage>
        <taxon>Eukaryota</taxon>
        <taxon>Fungi</taxon>
        <taxon>Dikarya</taxon>
        <taxon>Basidiomycota</taxon>
        <taxon>Pucciniomycotina</taxon>
        <taxon>Pucciniomycetes</taxon>
        <taxon>Pucciniales</taxon>
        <taxon>Sphaerophragmiaceae</taxon>
        <taxon>Austropuccinia</taxon>
    </lineage>
</organism>
<dbReference type="PANTHER" id="PTHR37984:SF5">
    <property type="entry name" value="PROTEIN NYNRIN-LIKE"/>
    <property type="match status" value="1"/>
</dbReference>
<sequence length="276" mass="32062">MIKIQEPSRTSEIVHINGVTGLPPGGDRSYNSWLVIFYRFSKTPIFFPCHKDDTDMYTALMIWNRVVSWTGIFKNIISNRDPKFTSELWKNLHQLFGTKLSFYKAYKPQTDGLAERMIQNLEDMFGRICANGLEFKDCDGFTHYWYTFLSLLELAYKRAINSSTNQTPAILEKGWNPRLPQDSLRKSLIGIHCPDASFEGILEKARKHSARCMEDSFSYSGDKWVKNNMLLQASKWNIYYFYLPLTSITSRDVRSPNNPLNDLFLSRSFMGKILLK</sequence>
<dbReference type="InterPro" id="IPR050951">
    <property type="entry name" value="Retrovirus_Pol_polyprotein"/>
</dbReference>
<comment type="caution">
    <text evidence="3">The sequence shown here is derived from an EMBL/GenBank/DDBJ whole genome shotgun (WGS) entry which is preliminary data.</text>
</comment>
<gene>
    <name evidence="3" type="ORF">O181_076626</name>
</gene>
<dbReference type="PROSITE" id="PS50994">
    <property type="entry name" value="INTEGRASE"/>
    <property type="match status" value="1"/>
</dbReference>
<reference evidence="3" key="1">
    <citation type="submission" date="2021-03" db="EMBL/GenBank/DDBJ databases">
        <title>Draft genome sequence of rust myrtle Austropuccinia psidii MF-1, a brazilian biotype.</title>
        <authorList>
            <person name="Quecine M.C."/>
            <person name="Pachon D.M.R."/>
            <person name="Bonatelli M.L."/>
            <person name="Correr F.H."/>
            <person name="Franceschini L.M."/>
            <person name="Leite T.F."/>
            <person name="Margarido G.R.A."/>
            <person name="Almeida C.A."/>
            <person name="Ferrarezi J.A."/>
            <person name="Labate C.A."/>
        </authorList>
    </citation>
    <scope>NUCLEOTIDE SEQUENCE</scope>
    <source>
        <strain evidence="3">MF-1</strain>
    </source>
</reference>
<dbReference type="GO" id="GO:0015074">
    <property type="term" value="P:DNA integration"/>
    <property type="evidence" value="ECO:0007669"/>
    <property type="project" value="InterPro"/>
</dbReference>
<keyword evidence="1" id="KW-0694">RNA-binding</keyword>
<evidence type="ECO:0000259" key="2">
    <source>
        <dbReference type="PROSITE" id="PS50994"/>
    </source>
</evidence>
<dbReference type="Proteomes" id="UP000765509">
    <property type="component" value="Unassembled WGS sequence"/>
</dbReference>
<evidence type="ECO:0000313" key="4">
    <source>
        <dbReference type="Proteomes" id="UP000765509"/>
    </source>
</evidence>
<dbReference type="AlphaFoldDB" id="A0A9Q3FAS0"/>
<name>A0A9Q3FAS0_9BASI</name>
<evidence type="ECO:0000256" key="1">
    <source>
        <dbReference type="ARBA" id="ARBA00022884"/>
    </source>
</evidence>
<dbReference type="Gene3D" id="3.30.420.10">
    <property type="entry name" value="Ribonuclease H-like superfamily/Ribonuclease H"/>
    <property type="match status" value="1"/>
</dbReference>
<dbReference type="EMBL" id="AVOT02041546">
    <property type="protein sequence ID" value="MBW0536911.1"/>
    <property type="molecule type" value="Genomic_DNA"/>
</dbReference>
<evidence type="ECO:0000313" key="3">
    <source>
        <dbReference type="EMBL" id="MBW0536911.1"/>
    </source>
</evidence>
<protein>
    <recommendedName>
        <fullName evidence="2">Integrase catalytic domain-containing protein</fullName>
    </recommendedName>
</protein>
<feature type="domain" description="Integrase catalytic" evidence="2">
    <location>
        <begin position="3"/>
        <end position="176"/>
    </location>
</feature>
<dbReference type="PANTHER" id="PTHR37984">
    <property type="entry name" value="PROTEIN CBG26694"/>
    <property type="match status" value="1"/>
</dbReference>
<keyword evidence="4" id="KW-1185">Reference proteome</keyword>
<dbReference type="SUPFAM" id="SSF53098">
    <property type="entry name" value="Ribonuclease H-like"/>
    <property type="match status" value="1"/>
</dbReference>
<accession>A0A9Q3FAS0</accession>
<dbReference type="GO" id="GO:0005634">
    <property type="term" value="C:nucleus"/>
    <property type="evidence" value="ECO:0007669"/>
    <property type="project" value="UniProtKB-ARBA"/>
</dbReference>
<dbReference type="InterPro" id="IPR001584">
    <property type="entry name" value="Integrase_cat-core"/>
</dbReference>
<dbReference type="InterPro" id="IPR012337">
    <property type="entry name" value="RNaseH-like_sf"/>
</dbReference>
<proteinExistence type="predicted"/>